<gene>
    <name evidence="2" type="ORF">F0562_007302</name>
</gene>
<proteinExistence type="predicted"/>
<evidence type="ECO:0000313" key="3">
    <source>
        <dbReference type="Proteomes" id="UP000325577"/>
    </source>
</evidence>
<accession>A0A5J5A7M8</accession>
<dbReference type="OrthoDB" id="672127at2759"/>
<keyword evidence="3" id="KW-1185">Reference proteome</keyword>
<dbReference type="Proteomes" id="UP000325577">
    <property type="component" value="Linkage Group LG3"/>
</dbReference>
<evidence type="ECO:0000313" key="2">
    <source>
        <dbReference type="EMBL" id="KAA8525431.1"/>
    </source>
</evidence>
<dbReference type="InterPro" id="IPR004158">
    <property type="entry name" value="DUF247_pln"/>
</dbReference>
<dbReference type="AlphaFoldDB" id="A0A5J5A7M8"/>
<feature type="transmembrane region" description="Helical" evidence="1">
    <location>
        <begin position="435"/>
        <end position="459"/>
    </location>
</feature>
<keyword evidence="1" id="KW-0812">Transmembrane</keyword>
<dbReference type="EMBL" id="CM018046">
    <property type="protein sequence ID" value="KAA8525431.1"/>
    <property type="molecule type" value="Genomic_DNA"/>
</dbReference>
<name>A0A5J5A7M8_9ASTE</name>
<evidence type="ECO:0000256" key="1">
    <source>
        <dbReference type="SAM" id="Phobius"/>
    </source>
</evidence>
<reference evidence="2 3" key="1">
    <citation type="submission" date="2019-09" db="EMBL/GenBank/DDBJ databases">
        <title>A chromosome-level genome assembly of the Chinese tupelo Nyssa sinensis.</title>
        <authorList>
            <person name="Yang X."/>
            <person name="Kang M."/>
            <person name="Yang Y."/>
            <person name="Xiong H."/>
            <person name="Wang M."/>
            <person name="Zhang Z."/>
            <person name="Wang Z."/>
            <person name="Wu H."/>
            <person name="Ma T."/>
            <person name="Liu J."/>
            <person name="Xi Z."/>
        </authorList>
    </citation>
    <scope>NUCLEOTIDE SEQUENCE [LARGE SCALE GENOMIC DNA]</scope>
    <source>
        <strain evidence="2">J267</strain>
        <tissue evidence="2">Leaf</tissue>
    </source>
</reference>
<organism evidence="2 3">
    <name type="scientific">Nyssa sinensis</name>
    <dbReference type="NCBI Taxonomy" id="561372"/>
    <lineage>
        <taxon>Eukaryota</taxon>
        <taxon>Viridiplantae</taxon>
        <taxon>Streptophyta</taxon>
        <taxon>Embryophyta</taxon>
        <taxon>Tracheophyta</taxon>
        <taxon>Spermatophyta</taxon>
        <taxon>Magnoliopsida</taxon>
        <taxon>eudicotyledons</taxon>
        <taxon>Gunneridae</taxon>
        <taxon>Pentapetalae</taxon>
        <taxon>asterids</taxon>
        <taxon>Cornales</taxon>
        <taxon>Nyssaceae</taxon>
        <taxon>Nyssa</taxon>
    </lineage>
</organism>
<sequence>MGDIESASTEAALKDSAGNAEIEMENNALNDIENQYNRLLAIDIAKMLEGVKSTSSSEHCIFRVPTKVRKINEAAYTPRIVSIGPFHHGSGRLQSMEAQKLCYFKKLIEREHVILEDYVRLVKEQEQRIHRCYAEIYSNKLPLSEDDFAETYGNKLPLSGDDFLTMVLVDAGFIIELLLRSTFDQLRDENDYLFNDSLLNDLYHDLILLENQLPFFILDALFNLTFPSVPDIFLKLALDFFEDFNKQNKLSNFKVCHFTDLIRTLYLPTSERPPRTREKFQFLPTATELHEAGVKFKMGSSKCLFDIKFSKGVLEIPCFKIQDSTIANNRNLMALELCLYPHDSYIIDYFFFMDYLINTPTDVDLLVQNGILVNWLGDSGAAATFFNDLCMEITMRFKNFYFSSLCEDLNAYYKNPWHMWKATLKRDYFSTPWRIASTTAAIILLVLTFIQTVCSILSLKGV</sequence>
<dbReference type="Pfam" id="PF03140">
    <property type="entry name" value="DUF247"/>
    <property type="match status" value="1"/>
</dbReference>
<protein>
    <submittedName>
        <fullName evidence="2">Uncharacterized protein</fullName>
    </submittedName>
</protein>
<dbReference type="PANTHER" id="PTHR31170">
    <property type="entry name" value="BNAC04G53230D PROTEIN"/>
    <property type="match status" value="1"/>
</dbReference>
<keyword evidence="1" id="KW-1133">Transmembrane helix</keyword>
<dbReference type="PANTHER" id="PTHR31170:SF25">
    <property type="entry name" value="BNAA09G04570D PROTEIN"/>
    <property type="match status" value="1"/>
</dbReference>
<keyword evidence="1" id="KW-0472">Membrane</keyword>